<keyword evidence="2" id="KW-0067">ATP-binding</keyword>
<dbReference type="InterPro" id="IPR041664">
    <property type="entry name" value="AAA_16"/>
</dbReference>
<dbReference type="InterPro" id="IPR029787">
    <property type="entry name" value="Nucleotide_cyclase"/>
</dbReference>
<name>A9WIX5_CHLAA</name>
<dbReference type="InterPro" id="IPR027417">
    <property type="entry name" value="P-loop_NTPase"/>
</dbReference>
<dbReference type="Gene3D" id="1.25.40.10">
    <property type="entry name" value="Tetratricopeptide repeat domain"/>
    <property type="match status" value="1"/>
</dbReference>
<dbReference type="eggNOG" id="COG2114">
    <property type="taxonomic scope" value="Bacteria"/>
</dbReference>
<dbReference type="Proteomes" id="UP000002008">
    <property type="component" value="Chromosome"/>
</dbReference>
<dbReference type="eggNOG" id="COG0457">
    <property type="taxonomic scope" value="Bacteria"/>
</dbReference>
<reference evidence="5" key="1">
    <citation type="journal article" date="2011" name="BMC Genomics">
        <title>Complete genome sequence of the filamentous anoxygenic phototrophic bacterium Chloroflexus aurantiacus.</title>
        <authorList>
            <person name="Tang K.H."/>
            <person name="Barry K."/>
            <person name="Chertkov O."/>
            <person name="Dalin E."/>
            <person name="Han C.S."/>
            <person name="Hauser L.J."/>
            <person name="Honchak B.M."/>
            <person name="Karbach L.E."/>
            <person name="Land M.L."/>
            <person name="Lapidus A."/>
            <person name="Larimer F.W."/>
            <person name="Mikhailova N."/>
            <person name="Pitluck S."/>
            <person name="Pierson B.K."/>
            <person name="Blankenship R.E."/>
        </authorList>
    </citation>
    <scope>NUCLEOTIDE SEQUENCE [LARGE SCALE GENOMIC DNA]</scope>
    <source>
        <strain evidence="5">ATCC 29366 / DSM 635 / J-10-fl</strain>
    </source>
</reference>
<dbReference type="InterPro" id="IPR001054">
    <property type="entry name" value="A/G_cyclase"/>
</dbReference>
<dbReference type="eggNOG" id="COG3899">
    <property type="taxonomic scope" value="Bacteria"/>
</dbReference>
<dbReference type="InterPro" id="IPR011990">
    <property type="entry name" value="TPR-like_helical_dom_sf"/>
</dbReference>
<dbReference type="Gene3D" id="3.30.70.1230">
    <property type="entry name" value="Nucleotide cyclase"/>
    <property type="match status" value="2"/>
</dbReference>
<organism evidence="4 5">
    <name type="scientific">Chloroflexus aurantiacus (strain ATCC 29366 / DSM 635 / J-10-fl)</name>
    <dbReference type="NCBI Taxonomy" id="324602"/>
    <lineage>
        <taxon>Bacteria</taxon>
        <taxon>Bacillati</taxon>
        <taxon>Chloroflexota</taxon>
        <taxon>Chloroflexia</taxon>
        <taxon>Chloroflexales</taxon>
        <taxon>Chloroflexineae</taxon>
        <taxon>Chloroflexaceae</taxon>
        <taxon>Chloroflexus</taxon>
    </lineage>
</organism>
<dbReference type="SUPFAM" id="SSF55073">
    <property type="entry name" value="Nucleotide cyclase"/>
    <property type="match status" value="2"/>
</dbReference>
<dbReference type="EnsemblBacteria" id="ABY36434">
    <property type="protein sequence ID" value="ABY36434"/>
    <property type="gene ID" value="Caur_3246"/>
</dbReference>
<dbReference type="PATRIC" id="fig|324602.8.peg.3665"/>
<sequence length="1150" mass="128807">MEQQTSSQLFRAYVPATLRDQLSAGLLRAGQIQTYQGTILYTDLSGFTRLTATFSTLPDGAERLHGILTSYFEVMIATIVANGGDVIHIAGDALTAWWPGMTDPAMAIHCGHALHNAIAALNPIVTPNGPFTLEIRVGVSVGIVHLLLVGIPNQGIHPVLIGAPIDAASLAEQQAKPGEVQLLLPAFRPTRFCDYQPPPETPILTWEHFLPPSFARRLRLNTLVAEYRRCVPVFAAFDLPEDPTALQPLVMQAQAIAMRWGGWLNEIEVGNKGAVMVFLFGAPVAHGDDTSRAVGCAVELRDRGIIRKAGITVGSVFVGEVGSRLRRVYTAQGEDMNLAALLMEQAQPGDIVISGRVRQDTLGRYRTSPPQQRNVKGYSRSIPAAVVLAKHAFTDERPFSSLQASLPAYTELIGRTQERQMIDHILDVARQEGQVLLIEGEAGIGKSSLIHHLSARWIEYGYQGFRGECRSGMQEQPLHLWRNILSELCDIDDSAPMQVRQARLHHIATTFSSARPQHIAALAHLFKIDGFDYTTKSTDISPLIVELLISRLKHEPLLIVLEDIHWADTASLILTQDVIDALLPQLPLLVVISYRPAPEHLASFTSHIRQYPFTTHHVLDRLPVYERAMLIQQLIGVKDVDHRLLHYLERYAAGQPLFIKEYVRLLLQKELIAIENDTARLLRPLPPMQLSSSALGIVQAHIDRMEERTRLTFKAAAVIGRSFPLRLLLHIHPAHITESELREDIEALLRDQLIEMEMAEPEPVYRFIYGIAHEAAYTSLLFAQRRHLHQAISNWYQSTYQQELAGQDAPLAVYDVVIDHSIRAELWPVAVEHCWQAALICARRSLFHSALRYIEQGAGLAGPIGRRIDLIGLRMLLNDRIGNHLYQEEDFRLIQQLFNEQAQPAMQALAAVLYLHHVLVSGQFHLIDEQMTYAQATVRQGHHHAGFSRLLQACIWLINAQHLALKGQSNQALEILRRVNRLCALVPRQVSTPQPLNDLILPDIIIAQSYELEGWIQFELGAFQRATSRFQQAIKLARAANDWIVENRALIGLCHVTLFSSQYEMVEEQLPHALYVARAIGDRYGQVLGLRTQALLHAKRNDMRTARRLIWQAIAIANSSQIGILEIVLLNELEKMAIAMEQDPETDSAD</sequence>
<dbReference type="PANTHER" id="PTHR16305:SF28">
    <property type="entry name" value="GUANYLATE CYCLASE DOMAIN-CONTAINING PROTEIN"/>
    <property type="match status" value="1"/>
</dbReference>
<evidence type="ECO:0000256" key="1">
    <source>
        <dbReference type="ARBA" id="ARBA00022741"/>
    </source>
</evidence>
<dbReference type="RefSeq" id="WP_012259087.1">
    <property type="nucleotide sequence ID" value="NC_010175.1"/>
</dbReference>
<dbReference type="InParanoid" id="A9WIX5"/>
<dbReference type="GO" id="GO:0009190">
    <property type="term" value="P:cyclic nucleotide biosynthetic process"/>
    <property type="evidence" value="ECO:0007669"/>
    <property type="project" value="InterPro"/>
</dbReference>
<dbReference type="PROSITE" id="PS50125">
    <property type="entry name" value="GUANYLATE_CYCLASE_2"/>
    <property type="match status" value="1"/>
</dbReference>
<dbReference type="SUPFAM" id="SSF48452">
    <property type="entry name" value="TPR-like"/>
    <property type="match status" value="1"/>
</dbReference>
<dbReference type="EMBL" id="CP000909">
    <property type="protein sequence ID" value="ABY36434.1"/>
    <property type="molecule type" value="Genomic_DNA"/>
</dbReference>
<keyword evidence="1" id="KW-0547">Nucleotide-binding</keyword>
<dbReference type="HOGENOM" id="CLU_004435_4_0_0"/>
<evidence type="ECO:0000259" key="3">
    <source>
        <dbReference type="PROSITE" id="PS50125"/>
    </source>
</evidence>
<dbReference type="GO" id="GO:0005524">
    <property type="term" value="F:ATP binding"/>
    <property type="evidence" value="ECO:0007669"/>
    <property type="project" value="UniProtKB-KW"/>
</dbReference>
<keyword evidence="5" id="KW-1185">Reference proteome</keyword>
<accession>A9WIX5</accession>
<dbReference type="Gene3D" id="3.40.50.300">
    <property type="entry name" value="P-loop containing nucleotide triphosphate hydrolases"/>
    <property type="match status" value="1"/>
</dbReference>
<evidence type="ECO:0000313" key="5">
    <source>
        <dbReference type="Proteomes" id="UP000002008"/>
    </source>
</evidence>
<dbReference type="KEGG" id="cau:Caur_3246"/>
<evidence type="ECO:0000313" key="4">
    <source>
        <dbReference type="EMBL" id="ABY36434.1"/>
    </source>
</evidence>
<dbReference type="GO" id="GO:0004016">
    <property type="term" value="F:adenylate cyclase activity"/>
    <property type="evidence" value="ECO:0000318"/>
    <property type="project" value="GO_Central"/>
</dbReference>
<protein>
    <submittedName>
        <fullName evidence="4">ATPase-like protein</fullName>
    </submittedName>
</protein>
<dbReference type="GO" id="GO:0035556">
    <property type="term" value="P:intracellular signal transduction"/>
    <property type="evidence" value="ECO:0007669"/>
    <property type="project" value="InterPro"/>
</dbReference>
<dbReference type="GO" id="GO:0005737">
    <property type="term" value="C:cytoplasm"/>
    <property type="evidence" value="ECO:0000318"/>
    <property type="project" value="GO_Central"/>
</dbReference>
<dbReference type="SUPFAM" id="SSF52540">
    <property type="entry name" value="P-loop containing nucleoside triphosphate hydrolases"/>
    <property type="match status" value="1"/>
</dbReference>
<feature type="domain" description="Guanylate cyclase" evidence="3">
    <location>
        <begin position="38"/>
        <end position="172"/>
    </location>
</feature>
<gene>
    <name evidence="4" type="ordered locus">Caur_3246</name>
</gene>
<evidence type="ECO:0000256" key="2">
    <source>
        <dbReference type="ARBA" id="ARBA00022840"/>
    </source>
</evidence>
<dbReference type="Pfam" id="PF13191">
    <property type="entry name" value="AAA_16"/>
    <property type="match status" value="1"/>
</dbReference>
<dbReference type="AlphaFoldDB" id="A9WIX5"/>
<dbReference type="PANTHER" id="PTHR16305">
    <property type="entry name" value="TESTICULAR SOLUBLE ADENYLYL CYCLASE"/>
    <property type="match status" value="1"/>
</dbReference>
<proteinExistence type="predicted"/>
<dbReference type="CDD" id="cd07302">
    <property type="entry name" value="CHD"/>
    <property type="match status" value="2"/>
</dbReference>
<dbReference type="STRING" id="324602.Caur_3246"/>